<gene>
    <name evidence="9" type="ORF">FHS16_000502</name>
</gene>
<protein>
    <submittedName>
        <fullName evidence="9">Two-component system sensor histidine kinase YesM</fullName>
        <ecNumber evidence="9">2.7.13.3</ecNumber>
    </submittedName>
</protein>
<dbReference type="SUPFAM" id="SSF158472">
    <property type="entry name" value="HAMP domain-like"/>
    <property type="match status" value="1"/>
</dbReference>
<name>A0A7W5C3H3_9BACL</name>
<keyword evidence="4 9" id="KW-0808">Transferase</keyword>
<accession>A0A7W5C3H3</accession>
<keyword evidence="3" id="KW-0597">Phosphoprotein</keyword>
<dbReference type="EC" id="2.7.13.3" evidence="9"/>
<dbReference type="InterPro" id="IPR003594">
    <property type="entry name" value="HATPase_dom"/>
</dbReference>
<dbReference type="InterPro" id="IPR003660">
    <property type="entry name" value="HAMP_dom"/>
</dbReference>
<dbReference type="Pfam" id="PF06580">
    <property type="entry name" value="His_kinase"/>
    <property type="match status" value="1"/>
</dbReference>
<dbReference type="SUPFAM" id="SSF55874">
    <property type="entry name" value="ATPase domain of HSP90 chaperone/DNA topoisomerase II/histidine kinase"/>
    <property type="match status" value="1"/>
</dbReference>
<evidence type="ECO:0000256" key="4">
    <source>
        <dbReference type="ARBA" id="ARBA00022679"/>
    </source>
</evidence>
<dbReference type="Gene3D" id="6.10.340.10">
    <property type="match status" value="1"/>
</dbReference>
<dbReference type="SMART" id="SM00304">
    <property type="entry name" value="HAMP"/>
    <property type="match status" value="1"/>
</dbReference>
<keyword evidence="7" id="KW-1133">Transmembrane helix</keyword>
<keyword evidence="7" id="KW-0812">Transmembrane</keyword>
<evidence type="ECO:0000313" key="9">
    <source>
        <dbReference type="EMBL" id="MBB3150470.1"/>
    </source>
</evidence>
<proteinExistence type="predicted"/>
<dbReference type="Pfam" id="PF02518">
    <property type="entry name" value="HATPase_c"/>
    <property type="match status" value="1"/>
</dbReference>
<dbReference type="PANTHER" id="PTHR34220">
    <property type="entry name" value="SENSOR HISTIDINE KINASE YPDA"/>
    <property type="match status" value="1"/>
</dbReference>
<evidence type="ECO:0000256" key="3">
    <source>
        <dbReference type="ARBA" id="ARBA00022553"/>
    </source>
</evidence>
<reference evidence="9 10" key="1">
    <citation type="submission" date="2020-08" db="EMBL/GenBank/DDBJ databases">
        <title>Genomic Encyclopedia of Type Strains, Phase III (KMG-III): the genomes of soil and plant-associated and newly described type strains.</title>
        <authorList>
            <person name="Whitman W."/>
        </authorList>
    </citation>
    <scope>NUCLEOTIDE SEQUENCE [LARGE SCALE GENOMIC DNA]</scope>
    <source>
        <strain evidence="9 10">CECT 8234</strain>
    </source>
</reference>
<dbReference type="PANTHER" id="PTHR34220:SF7">
    <property type="entry name" value="SENSOR HISTIDINE KINASE YPDA"/>
    <property type="match status" value="1"/>
</dbReference>
<comment type="subcellular location">
    <subcellularLocation>
        <location evidence="1">Cell membrane</location>
        <topology evidence="1">Multi-pass membrane protein</topology>
    </subcellularLocation>
</comment>
<keyword evidence="5 9" id="KW-0418">Kinase</keyword>
<dbReference type="Gene3D" id="3.30.565.10">
    <property type="entry name" value="Histidine kinase-like ATPase, C-terminal domain"/>
    <property type="match status" value="1"/>
</dbReference>
<sequence length="582" mass="67121">MFNGHGISLRNSIFLRLLLTFLLIMLPMWSLGVYIYNWIVQTAREDISKTAVSQIDYYLSDMEKEIERMKLLQYSLLDDEDLNELALTWETMDTIARMEHINSLLKRIYTIQNSSIYIQDVSVHIAPIGKTLSGDGAREFDEERYLGIRSVFGSDSQIIEWKGDLFLSAFKPGGSKEAVPLFTVEIALDSKVLQDELSQFNLYADSGAMLVHGTNGAVITNGVDAFPEQDMAAFLKKSNEVTNRDTDTVDLSNMRYYYVHAASEKLELSLFRFIPGRVFQEPLDRFYTWAWLFLTLSLAIIAIYALSTYKFIHKPLLTFVKSFRRMESGDLDIFIDHASKDEFRYLYGRFNQMVANLRALIDQAYKQKILAQRAELKQLQSQINPHFLYNSFFILNTMAKTGDTERIEQFTTLLGEYFQFVTRNASDNVQLKHEIRHARMYTEIQEMRFSRRIRVDFQPLPPEWNTMLVPRLIVQPIIENAFEHSLEKKARDGLIAVRFERDAEEVRIIVEDNGDRLTDEDLARMARSLWQTDEQGEITGMVNIHRRIRMTLEGGGLTIARSDLGGLQATLSLRVEKGGSGD</sequence>
<dbReference type="RefSeq" id="WP_246431545.1">
    <property type="nucleotide sequence ID" value="NZ_CBCSLB010000001.1"/>
</dbReference>
<comment type="caution">
    <text evidence="9">The sequence shown here is derived from an EMBL/GenBank/DDBJ whole genome shotgun (WGS) entry which is preliminary data.</text>
</comment>
<evidence type="ECO:0000256" key="7">
    <source>
        <dbReference type="SAM" id="Phobius"/>
    </source>
</evidence>
<dbReference type="EMBL" id="JACHXW010000001">
    <property type="protein sequence ID" value="MBB3150470.1"/>
    <property type="molecule type" value="Genomic_DNA"/>
</dbReference>
<evidence type="ECO:0000256" key="1">
    <source>
        <dbReference type="ARBA" id="ARBA00004651"/>
    </source>
</evidence>
<keyword evidence="10" id="KW-1185">Reference proteome</keyword>
<evidence type="ECO:0000256" key="6">
    <source>
        <dbReference type="ARBA" id="ARBA00023136"/>
    </source>
</evidence>
<evidence type="ECO:0000256" key="5">
    <source>
        <dbReference type="ARBA" id="ARBA00022777"/>
    </source>
</evidence>
<dbReference type="InterPro" id="IPR036890">
    <property type="entry name" value="HATPase_C_sf"/>
</dbReference>
<keyword evidence="6 7" id="KW-0472">Membrane</keyword>
<evidence type="ECO:0000313" key="10">
    <source>
        <dbReference type="Proteomes" id="UP000518605"/>
    </source>
</evidence>
<evidence type="ECO:0000259" key="8">
    <source>
        <dbReference type="PROSITE" id="PS50885"/>
    </source>
</evidence>
<keyword evidence="2" id="KW-1003">Cell membrane</keyword>
<dbReference type="Pfam" id="PF00672">
    <property type="entry name" value="HAMP"/>
    <property type="match status" value="1"/>
</dbReference>
<evidence type="ECO:0000256" key="2">
    <source>
        <dbReference type="ARBA" id="ARBA00022475"/>
    </source>
</evidence>
<dbReference type="AlphaFoldDB" id="A0A7W5C3H3"/>
<dbReference type="InterPro" id="IPR050640">
    <property type="entry name" value="Bact_2-comp_sensor_kinase"/>
</dbReference>
<dbReference type="PROSITE" id="PS50885">
    <property type="entry name" value="HAMP"/>
    <property type="match status" value="1"/>
</dbReference>
<dbReference type="Proteomes" id="UP000518605">
    <property type="component" value="Unassembled WGS sequence"/>
</dbReference>
<feature type="domain" description="HAMP" evidence="8">
    <location>
        <begin position="310"/>
        <end position="362"/>
    </location>
</feature>
<feature type="transmembrane region" description="Helical" evidence="7">
    <location>
        <begin position="286"/>
        <end position="306"/>
    </location>
</feature>
<dbReference type="InterPro" id="IPR010559">
    <property type="entry name" value="Sig_transdc_His_kin_internal"/>
</dbReference>
<organism evidence="9 10">
    <name type="scientific">Paenibacillus endophyticus</name>
    <dbReference type="NCBI Taxonomy" id="1294268"/>
    <lineage>
        <taxon>Bacteria</taxon>
        <taxon>Bacillati</taxon>
        <taxon>Bacillota</taxon>
        <taxon>Bacilli</taxon>
        <taxon>Bacillales</taxon>
        <taxon>Paenibacillaceae</taxon>
        <taxon>Paenibacillus</taxon>
    </lineage>
</organism>
<dbReference type="CDD" id="cd06225">
    <property type="entry name" value="HAMP"/>
    <property type="match status" value="1"/>
</dbReference>
<dbReference type="GO" id="GO:0000155">
    <property type="term" value="F:phosphorelay sensor kinase activity"/>
    <property type="evidence" value="ECO:0007669"/>
    <property type="project" value="InterPro"/>
</dbReference>
<dbReference type="GO" id="GO:0005886">
    <property type="term" value="C:plasma membrane"/>
    <property type="evidence" value="ECO:0007669"/>
    <property type="project" value="UniProtKB-SubCell"/>
</dbReference>
<feature type="transmembrane region" description="Helical" evidence="7">
    <location>
        <begin position="12"/>
        <end position="36"/>
    </location>
</feature>